<dbReference type="CDD" id="cd16040">
    <property type="entry name" value="SPRY_PRY_SNTX"/>
    <property type="match status" value="1"/>
</dbReference>
<gene>
    <name evidence="14" type="ORF">XNOV1_A019263</name>
</gene>
<dbReference type="Pfam" id="PF00622">
    <property type="entry name" value="SPRY"/>
    <property type="match status" value="1"/>
</dbReference>
<keyword evidence="4" id="KW-0433">Leucine-rich repeat</keyword>
<evidence type="ECO:0000256" key="1">
    <source>
        <dbReference type="ARBA" id="ARBA00004141"/>
    </source>
</evidence>
<dbReference type="InterPro" id="IPR029495">
    <property type="entry name" value="NACHT-assoc"/>
</dbReference>
<feature type="domain" description="NACHT" evidence="13">
    <location>
        <begin position="367"/>
        <end position="501"/>
    </location>
</feature>
<accession>A0AAV1HNY1</accession>
<dbReference type="InterPro" id="IPR003938">
    <property type="entry name" value="K_chnl_volt-dep_EAG/ELK/ERG"/>
</dbReference>
<dbReference type="InterPro" id="IPR003877">
    <property type="entry name" value="SPRY_dom"/>
</dbReference>
<keyword evidence="5" id="KW-0812">Transmembrane</keyword>
<dbReference type="PANTHER" id="PTHR24106">
    <property type="entry name" value="NACHT, LRR AND CARD DOMAINS-CONTAINING"/>
    <property type="match status" value="1"/>
</dbReference>
<dbReference type="InterPro" id="IPR003879">
    <property type="entry name" value="Butyrophylin_SPRY"/>
</dbReference>
<dbReference type="Pfam" id="PF14484">
    <property type="entry name" value="FISNA"/>
    <property type="match status" value="2"/>
</dbReference>
<dbReference type="Pfam" id="PF13516">
    <property type="entry name" value="LRR_6"/>
    <property type="match status" value="3"/>
</dbReference>
<feature type="compositionally biased region" description="Polar residues" evidence="11">
    <location>
        <begin position="161"/>
        <end position="172"/>
    </location>
</feature>
<dbReference type="InterPro" id="IPR007111">
    <property type="entry name" value="NACHT_NTPase"/>
</dbReference>
<reference evidence="14" key="1">
    <citation type="submission" date="2023-08" db="EMBL/GenBank/DDBJ databases">
        <authorList>
            <person name="Alioto T."/>
            <person name="Alioto T."/>
            <person name="Gomez Garrido J."/>
        </authorList>
    </citation>
    <scope>NUCLEOTIDE SEQUENCE</scope>
</reference>
<dbReference type="InterPro" id="IPR001870">
    <property type="entry name" value="B30.2/SPRY"/>
</dbReference>
<dbReference type="Gene3D" id="3.80.10.10">
    <property type="entry name" value="Ribonuclease Inhibitor"/>
    <property type="match status" value="2"/>
</dbReference>
<dbReference type="Pfam" id="PF05729">
    <property type="entry name" value="NACHT"/>
    <property type="match status" value="2"/>
</dbReference>
<dbReference type="GO" id="GO:0005249">
    <property type="term" value="F:voltage-gated potassium channel activity"/>
    <property type="evidence" value="ECO:0007669"/>
    <property type="project" value="InterPro"/>
</dbReference>
<dbReference type="SMART" id="SM00589">
    <property type="entry name" value="PRY"/>
    <property type="match status" value="1"/>
</dbReference>
<dbReference type="PRINTS" id="PR01463">
    <property type="entry name" value="EAGCHANLFMLY"/>
</dbReference>
<dbReference type="InterPro" id="IPR041267">
    <property type="entry name" value="NLRP_HD2"/>
</dbReference>
<dbReference type="SMART" id="SM00368">
    <property type="entry name" value="LRR_RI"/>
    <property type="match status" value="6"/>
</dbReference>
<dbReference type="InterPro" id="IPR001611">
    <property type="entry name" value="Leu-rich_rpt"/>
</dbReference>
<dbReference type="InterPro" id="IPR006574">
    <property type="entry name" value="PRY"/>
</dbReference>
<dbReference type="Pfam" id="PF17779">
    <property type="entry name" value="WHD_NOD2"/>
    <property type="match status" value="2"/>
</dbReference>
<dbReference type="PROSITE" id="PS51450">
    <property type="entry name" value="LRR"/>
    <property type="match status" value="2"/>
</dbReference>
<dbReference type="Pfam" id="PF17776">
    <property type="entry name" value="NLRC4_HD2"/>
    <property type="match status" value="2"/>
</dbReference>
<dbReference type="GO" id="GO:0005524">
    <property type="term" value="F:ATP binding"/>
    <property type="evidence" value="ECO:0007669"/>
    <property type="project" value="UniProtKB-KW"/>
</dbReference>
<dbReference type="PROSITE" id="PS50837">
    <property type="entry name" value="NACHT"/>
    <property type="match status" value="2"/>
</dbReference>
<dbReference type="FunFam" id="3.80.10.10:FF:000100">
    <property type="entry name" value="Si:dkey-11n14.1"/>
    <property type="match status" value="2"/>
</dbReference>
<dbReference type="Gene3D" id="3.40.50.300">
    <property type="entry name" value="P-loop containing nucleotide triphosphate hydrolases"/>
    <property type="match status" value="2"/>
</dbReference>
<dbReference type="Pfam" id="PF15182">
    <property type="entry name" value="OTOS"/>
    <property type="match status" value="1"/>
</dbReference>
<dbReference type="Gene3D" id="2.60.120.920">
    <property type="match status" value="1"/>
</dbReference>
<keyword evidence="6" id="KW-0677">Repeat</keyword>
<dbReference type="GO" id="GO:0016020">
    <property type="term" value="C:membrane"/>
    <property type="evidence" value="ECO:0007669"/>
    <property type="project" value="UniProtKB-SubCell"/>
</dbReference>
<evidence type="ECO:0000259" key="12">
    <source>
        <dbReference type="PROSITE" id="PS50188"/>
    </source>
</evidence>
<evidence type="ECO:0000256" key="9">
    <source>
        <dbReference type="ARBA" id="ARBA00022989"/>
    </source>
</evidence>
<feature type="compositionally biased region" description="Polar residues" evidence="11">
    <location>
        <begin position="180"/>
        <end position="193"/>
    </location>
</feature>
<dbReference type="InterPro" id="IPR028224">
    <property type="entry name" value="Otospiralin"/>
</dbReference>
<dbReference type="Pfam" id="PF00520">
    <property type="entry name" value="Ion_trans"/>
    <property type="match status" value="1"/>
</dbReference>
<dbReference type="GO" id="GO:0007605">
    <property type="term" value="P:sensory perception of sound"/>
    <property type="evidence" value="ECO:0007669"/>
    <property type="project" value="InterPro"/>
</dbReference>
<feature type="region of interest" description="Disordered" evidence="11">
    <location>
        <begin position="35"/>
        <end position="118"/>
    </location>
</feature>
<sequence length="2471" mass="279178">MEQFSHQSRPLPGNDSPVRLLSEILPSCATFSGTMMDQCEDREEELSPSKSALCEDHDAQSPELQPGQDSVGSESGPEPSFLSFRSNKSKQHFTDFKQWNNGGPDSAEPELSPLSWKSNNSMQHFTDLKQQHLPQKIERINGRPEPSCLSFRSNKSKQHFTDFNQGLSNTNHSHSEKQVNQESSEVVIGQSTQQQPKNLDSIFMMLEENIVTFVKQELKNILRGVKTSESQRASEEVFDGDSEGQTRTIREAFLKMTVDFLRRMNQEELADCLQSRLPASVFQHKMKSNLKEKFQCVFEGIAKAGNPTLLNQIYTELYITEEETGEVSDGHEVRLIETTSRKPDRPESTIRQEDIFKPLPERDKPIRTVMTKGVAGIGKTVLTQKFTLDWAEDKANRDIHFIFPFTFRELNVLKERKLSLVELVHFFFTETKEAGICSFEKFQVVFIFDGLDECRLPLDFHNNEVLTDVTKSSSVDVLLTNLIRGNLLPSARLWITTRPAAASQIPPECVDMVTEIRGFSDPQKEEYFRKRFRDKAGKIISHIKTSRSLHIMCHIPVFCWITATVLEDVLNTRKGGELPKNLTEMYIYFLVVQSKRRNIKYEGAAEMDSGTKWNEMIESLGKLAFEQLQKGNLIFYESDLIECGINIKEASWYTGVFTQIFREERGLYRDKVFCFIHLSVQEFLAALHVHLTFSNSGANLLSEDPSTYHGSTMTEFNQSAVDKALQSPNGHLDLFLRFLLGLSLQTNQTLLRGLLTQTGRSSENNEDTIMYIKSKIEEAPNVEKSINLFHCLNELKDRSMVEKIQQSLKSGSLSSENLSPGQWSAVAFILLSSEKDLDEFDLKKYCASEEALLRLMPVVKASRKAVLSGCNLSERSCEALSSVLSSQSTNLRDLDLSNNDLKDAGVKLLSDGLGNSHCALETLSLSGCLITEEGCVSLASALSSHPTYLRELDLSYNNPGDPIKLVTEGLENPQWKLSTLRVEPGGVQWLKPGLKKYSCQLTFDMNTVNQNLKLSDHNRMVTQNEEKQTSIHAAKVKGQPSHVEGRCEEWKDLKSSKREKRKQRPEDSQKSTGPGLQVQVCKSSCIMFKCLLLSVLVLSVLLLIPAGADEDTGEAGRGRRSIPNWAMTSDDFFGWVEELRKHAGYEQIEQLARTFWAHFPSADRLGKVSSLPVQSPQGFSMSPPVLVQRRPAFKNKVCERSDVPDTDPWLEPSCVSLRSHQSMADPLQFQKQPPVPVFGIQKKPESPKPGSEPGAESGSELGCVFFRDDESKAEPLTFRDKLSSLEQVDQQSPECPIGHSGQQHPSQLDSIFMMLEKTMVTFMKSELKKFRTVLRPDYPECSRSQDEDEVIDLGDKEQKRKIRETFLRMTVDFLRRLKQEELADCLQSKSPAMCRQNLKSSLRKRFQFVFEGIAKAGNPTLLNQIYTELYITEGGTGEVNDEHEVRHIETASRKAVKMETKIRCEDVFKPLPERDKPVRTMMTKGVAGIGKTVLTQKFTLDWAEDKANQDIHFTFPFTFKELNVLKERKFSLVELVHHFFTETKVAGICSFENFQVVFIFDGLDECRLPLDFHNNEVLTDVTKSSSVDVLLTNLIRGNLLPSARLWITTRPAAANQILPECVDMVTEVRGFTGPQKEEYFRKRFKDEKLANKIISHIKTSRSLHIMCHIPVFCWITATVLEDVLRTREGGELPKTLTEMYIHFLVVQSKRKKIKYEGGDETDPHWNKKSKKMINSLGKLAFEQLQKGNLTFYESDLIECGINIKEASWHSGVFTQIFREERGLYRDKVFCFIHLSVQEFLAALHVHLTFTNSGANLLSEDPSTVHGSTMTEFYQSAVDKALQSPNGHLDLFLRFLLGLSLLTNQTLLRGLLTPTRSSLQIDQDKVQHIKKKIEENSSPEKSINLFHCLNELKDHSLVEEIQQYLRSGSLATDQLSPAQWSALVFILLSSEKDLDVFDLKKYSASEKALLKLLPVVKASKTALLSGCNLSEGSCEALSSVLSSQSSRLRELDLGNNDLKDSGLKKLCVALESSDCLLETVRLSGCLITDEGCVSLASALSSNPSHLRELDLSYNHPGESGVKQLSAGLEDSEMSLDTLILSPSGTQWLRPGLRKYFCELTLDPNTVHKFLRLSENNRKVTDLRKEHPYPDHPERFDYWPQVLSEDSLTGRCYWEVEWVGKVYVAVGYRGMGRKGDSDGSKFGGNDQSWSLTCTDGGYNAWHDNSGTLIPLPSSSVSHRVGVYVDCPAGTLSFYTNKDLDHNDESGADEETGLQVRPVSRPPGFNRERRRSRAVLYQLSGHLQRQDKSKSKLKINNSVLGANATPIPEYKVADIQKSRFILLHYGAFKAGWDWLILLATFYVAVTVPYNVCFATVEVREDGGSAARNPPSVSDILVEILFIMDIVLNFRTTFVSSSGQVVYDSRSICVHYVTSWLFVDLMAALPFDLLYAFNISVIEPEWDTVVETRFEEVFL</sequence>
<dbReference type="GO" id="GO:0005737">
    <property type="term" value="C:cytoplasm"/>
    <property type="evidence" value="ECO:0007669"/>
    <property type="project" value="UniProtKB-SubCell"/>
</dbReference>
<evidence type="ECO:0000256" key="7">
    <source>
        <dbReference type="ARBA" id="ARBA00022741"/>
    </source>
</evidence>
<evidence type="ECO:0000256" key="3">
    <source>
        <dbReference type="ARBA" id="ARBA00022490"/>
    </source>
</evidence>
<comment type="subcellular location">
    <subcellularLocation>
        <location evidence="2">Cytoplasm</location>
    </subcellularLocation>
    <subcellularLocation>
        <location evidence="1">Membrane</location>
        <topology evidence="1">Multi-pass membrane protein</topology>
    </subcellularLocation>
</comment>
<dbReference type="FunFam" id="3.40.50.300:FF:001524">
    <property type="entry name" value="Si:dkey-126g1.7"/>
    <property type="match status" value="2"/>
</dbReference>
<evidence type="ECO:0000259" key="13">
    <source>
        <dbReference type="PROSITE" id="PS50837"/>
    </source>
</evidence>
<keyword evidence="8" id="KW-0067">ATP-binding</keyword>
<feature type="domain" description="B30.2/SPRY" evidence="12">
    <location>
        <begin position="2098"/>
        <end position="2295"/>
    </location>
</feature>
<dbReference type="InterPro" id="IPR041075">
    <property type="entry name" value="NOD1/2_WH"/>
</dbReference>
<evidence type="ECO:0000256" key="6">
    <source>
        <dbReference type="ARBA" id="ARBA00022737"/>
    </source>
</evidence>
<keyword evidence="15" id="KW-1185">Reference proteome</keyword>
<evidence type="ECO:0000313" key="15">
    <source>
        <dbReference type="Proteomes" id="UP001178508"/>
    </source>
</evidence>
<feature type="compositionally biased region" description="Basic and acidic residues" evidence="11">
    <location>
        <begin position="1043"/>
        <end position="1056"/>
    </location>
</feature>
<keyword evidence="10" id="KW-0472">Membrane</keyword>
<dbReference type="InterPro" id="IPR013320">
    <property type="entry name" value="ConA-like_dom_sf"/>
</dbReference>
<feature type="region of interest" description="Disordered" evidence="11">
    <location>
        <begin position="1021"/>
        <end position="1075"/>
    </location>
</feature>
<dbReference type="EMBL" id="OY660887">
    <property type="protein sequence ID" value="CAJ1087191.1"/>
    <property type="molecule type" value="Genomic_DNA"/>
</dbReference>
<keyword evidence="9" id="KW-1133">Transmembrane helix</keyword>
<dbReference type="PROSITE" id="PS50188">
    <property type="entry name" value="B302_SPRY"/>
    <property type="match status" value="1"/>
</dbReference>
<dbReference type="SUPFAM" id="SSF52047">
    <property type="entry name" value="RNI-like"/>
    <property type="match status" value="2"/>
</dbReference>
<dbReference type="SUPFAM" id="SSF49899">
    <property type="entry name" value="Concanavalin A-like lectins/glucanases"/>
    <property type="match status" value="1"/>
</dbReference>
<keyword evidence="7" id="KW-0547">Nucleotide-binding</keyword>
<dbReference type="SMART" id="SM01288">
    <property type="entry name" value="FISNA"/>
    <property type="match status" value="2"/>
</dbReference>
<dbReference type="SUPFAM" id="SSF81324">
    <property type="entry name" value="Voltage-gated potassium channels"/>
    <property type="match status" value="1"/>
</dbReference>
<keyword evidence="3" id="KW-0963">Cytoplasm</keyword>
<evidence type="ECO:0000313" key="14">
    <source>
        <dbReference type="EMBL" id="CAJ1087191.1"/>
    </source>
</evidence>
<dbReference type="InterPro" id="IPR005821">
    <property type="entry name" value="Ion_trans_dom"/>
</dbReference>
<feature type="compositionally biased region" description="Low complexity" evidence="11">
    <location>
        <begin position="1248"/>
        <end position="1260"/>
    </location>
</feature>
<feature type="region of interest" description="Disordered" evidence="11">
    <location>
        <begin position="1238"/>
        <end position="1260"/>
    </location>
</feature>
<feature type="region of interest" description="Disordered" evidence="11">
    <location>
        <begin position="1285"/>
        <end position="1304"/>
    </location>
</feature>
<dbReference type="InterPro" id="IPR043136">
    <property type="entry name" value="B30.2/SPRY_sf"/>
</dbReference>
<evidence type="ECO:0000256" key="2">
    <source>
        <dbReference type="ARBA" id="ARBA00004496"/>
    </source>
</evidence>
<dbReference type="InterPro" id="IPR027417">
    <property type="entry name" value="P-loop_NTPase"/>
</dbReference>
<evidence type="ECO:0000256" key="8">
    <source>
        <dbReference type="ARBA" id="ARBA00022840"/>
    </source>
</evidence>
<evidence type="ECO:0000256" key="4">
    <source>
        <dbReference type="ARBA" id="ARBA00022614"/>
    </source>
</evidence>
<feature type="domain" description="NACHT" evidence="13">
    <location>
        <begin position="1479"/>
        <end position="1613"/>
    </location>
</feature>
<evidence type="ECO:0000256" key="11">
    <source>
        <dbReference type="SAM" id="MobiDB-lite"/>
    </source>
</evidence>
<dbReference type="PRINTS" id="PR01407">
    <property type="entry name" value="BUTYPHLNCDUF"/>
</dbReference>
<dbReference type="Pfam" id="PF13765">
    <property type="entry name" value="PRY"/>
    <property type="match status" value="1"/>
</dbReference>
<dbReference type="Proteomes" id="UP001178508">
    <property type="component" value="Chromosome 24"/>
</dbReference>
<evidence type="ECO:0000256" key="5">
    <source>
        <dbReference type="ARBA" id="ARBA00022692"/>
    </source>
</evidence>
<dbReference type="InterPro" id="IPR032675">
    <property type="entry name" value="LRR_dom_sf"/>
</dbReference>
<organism evidence="14 15">
    <name type="scientific">Xyrichtys novacula</name>
    <name type="common">Pearly razorfish</name>
    <name type="synonym">Hemipteronotus novacula</name>
    <dbReference type="NCBI Taxonomy" id="13765"/>
    <lineage>
        <taxon>Eukaryota</taxon>
        <taxon>Metazoa</taxon>
        <taxon>Chordata</taxon>
        <taxon>Craniata</taxon>
        <taxon>Vertebrata</taxon>
        <taxon>Euteleostomi</taxon>
        <taxon>Actinopterygii</taxon>
        <taxon>Neopterygii</taxon>
        <taxon>Teleostei</taxon>
        <taxon>Neoteleostei</taxon>
        <taxon>Acanthomorphata</taxon>
        <taxon>Eupercaria</taxon>
        <taxon>Labriformes</taxon>
        <taxon>Labridae</taxon>
        <taxon>Xyrichtys</taxon>
    </lineage>
</organism>
<dbReference type="InterPro" id="IPR051261">
    <property type="entry name" value="NLR"/>
</dbReference>
<feature type="region of interest" description="Disordered" evidence="11">
    <location>
        <begin position="161"/>
        <end position="193"/>
    </location>
</feature>
<protein>
    <submittedName>
        <fullName evidence="14">LOW QUALITY PROTEIN: uncharacterized protein LOC113127072</fullName>
    </submittedName>
</protein>
<name>A0AAV1HNY1_XYRNO</name>
<evidence type="ECO:0000256" key="10">
    <source>
        <dbReference type="ARBA" id="ARBA00023136"/>
    </source>
</evidence>
<proteinExistence type="predicted"/>